<dbReference type="AlphaFoldDB" id="A0A2T3NIY1"/>
<sequence length="565" mass="63785">MKSTVTKVAVSLVLAVGGWWLYQTPAVALSGEKSSSEPVLADTSHSTGYGAQKKMHAVGPAHLSRQDSAFPSVYDIPNPDAAEDNEVAILSSQSKPMHQRYDKQRYSAEVSSMSSLVNDRRETAAKQGLSATSLNPISVGLIGAFEVSNVEVRLEDVNLEASGGNHKPRVNPSVLKQLQATVKQWTFSQQAPANYFLPLHGLFNDPDGDTLTQRASLNIAGITVTGNDTLHIQGIPQAPIVSPVLHLAARDDFHGTGQVAWAKVNLSLPSVEPLPEESLHPLEAKTLYRLETTHLLEGVYYNYEVVFCEAWRFIDGVAYFAASDNRTQCPQDIQLQEIGYYSFNEHNDLILNSNVDDMRQQRWQLKKEYPSTLQPGVTNYFTTVYGNTANETYTMQASKRAMEARLNIRTGEYEYQMVMFDYLYPQANGQYVLGQIGNYIYDWRLPGIPHESMDSDLNMQSWLSDLSCAQLRPFWQSSEMAGQGETGDIISNSFDPYGKDPHPIECAHWWHDEWQKEYVFMNLHYNDYDIFVPGEIYSYVLKPKPQYAHLVEEVKLNFQYFNRKD</sequence>
<comment type="caution">
    <text evidence="1">The sequence shown here is derived from an EMBL/GenBank/DDBJ whole genome shotgun (WGS) entry which is preliminary data.</text>
</comment>
<dbReference type="RefSeq" id="WP_107296070.1">
    <property type="nucleotide sequence ID" value="NZ_PYMB01000001.1"/>
</dbReference>
<evidence type="ECO:0000313" key="1">
    <source>
        <dbReference type="EMBL" id="PSW15448.1"/>
    </source>
</evidence>
<protein>
    <submittedName>
        <fullName evidence="1">Uncharacterized protein</fullName>
    </submittedName>
</protein>
<organism evidence="1 2">
    <name type="scientific">Photobacterium rosenbergii</name>
    <dbReference type="NCBI Taxonomy" id="294936"/>
    <lineage>
        <taxon>Bacteria</taxon>
        <taxon>Pseudomonadati</taxon>
        <taxon>Pseudomonadota</taxon>
        <taxon>Gammaproteobacteria</taxon>
        <taxon>Vibrionales</taxon>
        <taxon>Vibrionaceae</taxon>
        <taxon>Photobacterium</taxon>
    </lineage>
</organism>
<evidence type="ECO:0000313" key="2">
    <source>
        <dbReference type="Proteomes" id="UP000241346"/>
    </source>
</evidence>
<dbReference type="Proteomes" id="UP000241346">
    <property type="component" value="Unassembled WGS sequence"/>
</dbReference>
<proteinExistence type="predicted"/>
<accession>A0A2T3NIY1</accession>
<reference evidence="1 2" key="1">
    <citation type="submission" date="2018-03" db="EMBL/GenBank/DDBJ databases">
        <title>Whole genome sequencing of Histamine producing bacteria.</title>
        <authorList>
            <person name="Butler K."/>
        </authorList>
    </citation>
    <scope>NUCLEOTIDE SEQUENCE [LARGE SCALE GENOMIC DNA]</scope>
    <source>
        <strain evidence="1 2">DSM 19138</strain>
    </source>
</reference>
<dbReference type="OrthoDB" id="5906607at2"/>
<dbReference type="EMBL" id="PYMB01000001">
    <property type="protein sequence ID" value="PSW15448.1"/>
    <property type="molecule type" value="Genomic_DNA"/>
</dbReference>
<name>A0A2T3NIY1_9GAMM</name>
<gene>
    <name evidence="1" type="ORF">C9J01_00035</name>
</gene>